<dbReference type="EC" id="2.3.1.9" evidence="2"/>
<evidence type="ECO:0000256" key="4">
    <source>
        <dbReference type="ARBA" id="ARBA00023315"/>
    </source>
</evidence>
<dbReference type="InterPro" id="IPR020610">
    <property type="entry name" value="Thiolase_AS"/>
</dbReference>
<reference evidence="9 10" key="1">
    <citation type="submission" date="2023-07" db="EMBL/GenBank/DDBJ databases">
        <title>Genomic Encyclopedia of Type Strains, Phase IV (KMG-IV): sequencing the most valuable type-strain genomes for metagenomic binning, comparative biology and taxonomic classification.</title>
        <authorList>
            <person name="Goeker M."/>
        </authorList>
    </citation>
    <scope>NUCLEOTIDE SEQUENCE [LARGE SCALE GENOMIC DNA]</scope>
    <source>
        <strain evidence="9 10">DSM 12396</strain>
    </source>
</reference>
<dbReference type="SUPFAM" id="SSF53901">
    <property type="entry name" value="Thiolase-like"/>
    <property type="match status" value="2"/>
</dbReference>
<evidence type="ECO:0000259" key="8">
    <source>
        <dbReference type="Pfam" id="PF02803"/>
    </source>
</evidence>
<comment type="caution">
    <text evidence="9">The sequence shown here is derived from an EMBL/GenBank/DDBJ whole genome shotgun (WGS) entry which is preliminary data.</text>
</comment>
<dbReference type="InterPro" id="IPR020616">
    <property type="entry name" value="Thiolase_N"/>
</dbReference>
<protein>
    <recommendedName>
        <fullName evidence="2">acetyl-CoA C-acetyltransferase</fullName>
        <ecNumber evidence="2">2.3.1.9</ecNumber>
    </recommendedName>
    <alternativeName>
        <fullName evidence="5">Acetoacetyl-CoA thiolase</fullName>
    </alternativeName>
</protein>
<keyword evidence="10" id="KW-1185">Reference proteome</keyword>
<dbReference type="PROSITE" id="PS00099">
    <property type="entry name" value="THIOLASE_3"/>
    <property type="match status" value="1"/>
</dbReference>
<dbReference type="RefSeq" id="WP_307399594.1">
    <property type="nucleotide sequence ID" value="NZ_JAUSUX010000003.1"/>
</dbReference>
<feature type="domain" description="Thiolase N-terminal" evidence="7">
    <location>
        <begin position="4"/>
        <end position="262"/>
    </location>
</feature>
<evidence type="ECO:0000256" key="2">
    <source>
        <dbReference type="ARBA" id="ARBA00012705"/>
    </source>
</evidence>
<proteinExistence type="inferred from homology"/>
<dbReference type="EMBL" id="JAUSUX010000003">
    <property type="protein sequence ID" value="MDQ0285428.1"/>
    <property type="molecule type" value="Genomic_DNA"/>
</dbReference>
<evidence type="ECO:0000256" key="6">
    <source>
        <dbReference type="RuleBase" id="RU003557"/>
    </source>
</evidence>
<dbReference type="Gene3D" id="3.40.47.10">
    <property type="match status" value="2"/>
</dbReference>
<keyword evidence="3 6" id="KW-0808">Transferase</keyword>
<dbReference type="InterPro" id="IPR016039">
    <property type="entry name" value="Thiolase-like"/>
</dbReference>
<dbReference type="Proteomes" id="UP001225644">
    <property type="component" value="Unassembled WGS sequence"/>
</dbReference>
<keyword evidence="4 6" id="KW-0012">Acyltransferase</keyword>
<dbReference type="Pfam" id="PF02803">
    <property type="entry name" value="Thiolase_C"/>
    <property type="match status" value="1"/>
</dbReference>
<comment type="similarity">
    <text evidence="1 6">Belongs to the thiolase-like superfamily. Thiolase family.</text>
</comment>
<evidence type="ECO:0000256" key="3">
    <source>
        <dbReference type="ARBA" id="ARBA00022679"/>
    </source>
</evidence>
<dbReference type="InterPro" id="IPR020617">
    <property type="entry name" value="Thiolase_C"/>
</dbReference>
<feature type="domain" description="Thiolase C-terminal" evidence="8">
    <location>
        <begin position="269"/>
        <end position="391"/>
    </location>
</feature>
<organism evidence="9 10">
    <name type="scientific">Desulfofundulus luciae</name>
    <dbReference type="NCBI Taxonomy" id="74702"/>
    <lineage>
        <taxon>Bacteria</taxon>
        <taxon>Bacillati</taxon>
        <taxon>Bacillota</taxon>
        <taxon>Clostridia</taxon>
        <taxon>Eubacteriales</taxon>
        <taxon>Peptococcaceae</taxon>
        <taxon>Desulfofundulus</taxon>
    </lineage>
</organism>
<dbReference type="GO" id="GO:0003985">
    <property type="term" value="F:acetyl-CoA C-acetyltransferase activity"/>
    <property type="evidence" value="ECO:0007669"/>
    <property type="project" value="UniProtKB-EC"/>
</dbReference>
<evidence type="ECO:0000313" key="10">
    <source>
        <dbReference type="Proteomes" id="UP001225644"/>
    </source>
</evidence>
<gene>
    <name evidence="9" type="ORF">J2Z49_000529</name>
</gene>
<dbReference type="NCBIfam" id="TIGR01930">
    <property type="entry name" value="AcCoA-C-Actrans"/>
    <property type="match status" value="1"/>
</dbReference>
<evidence type="ECO:0000256" key="5">
    <source>
        <dbReference type="ARBA" id="ARBA00030755"/>
    </source>
</evidence>
<dbReference type="CDD" id="cd00751">
    <property type="entry name" value="thiolase"/>
    <property type="match status" value="1"/>
</dbReference>
<dbReference type="InterPro" id="IPR002155">
    <property type="entry name" value="Thiolase"/>
</dbReference>
<name>A0ABU0B1U9_9FIRM</name>
<sequence length="394" mass="42223">MQDVVIVAAARTAIGDFGGEFRNMLSHQLAVPVIQEVLKRAGITGDMVDEVILGNCVQRSDEPNVARTAALVAGLPVQVTGMTIQRQCSSAMQAIVSGYQQIATGDSEIVVAGGTESMSSAPYVLKGARWGQRLQHGEMTDALWEILTDPIHRILMGETAERLADKYGITREEQDEIALRSHQNACRAIEEGRFKEEIVPVAVPQRKGPPRVVDRDEHPRPDVTMEKLAQLPPVFRKNGTVTAGNASGLNDGAAAVLLMSASKAGELGLKPMARIVSFARAGVEPDLMGYGPVPAIRKALKRAGLTLGDIQLIELNEAFAAQYLACEKLLELNREITNVNGSGIALGHPVGCTGARIVVTLLYEMARRNLRLGLASLCVGGGMGMAMILERESN</sequence>
<evidence type="ECO:0000256" key="1">
    <source>
        <dbReference type="ARBA" id="ARBA00010982"/>
    </source>
</evidence>
<evidence type="ECO:0000259" key="7">
    <source>
        <dbReference type="Pfam" id="PF00108"/>
    </source>
</evidence>
<dbReference type="PIRSF" id="PIRSF000429">
    <property type="entry name" value="Ac-CoA_Ac_transf"/>
    <property type="match status" value="1"/>
</dbReference>
<dbReference type="PANTHER" id="PTHR18919:SF107">
    <property type="entry name" value="ACETYL-COA ACETYLTRANSFERASE, CYTOSOLIC"/>
    <property type="match status" value="1"/>
</dbReference>
<evidence type="ECO:0000313" key="9">
    <source>
        <dbReference type="EMBL" id="MDQ0285428.1"/>
    </source>
</evidence>
<dbReference type="Pfam" id="PF00108">
    <property type="entry name" value="Thiolase_N"/>
    <property type="match status" value="1"/>
</dbReference>
<dbReference type="PANTHER" id="PTHR18919">
    <property type="entry name" value="ACETYL-COA C-ACYLTRANSFERASE"/>
    <property type="match status" value="1"/>
</dbReference>
<accession>A0ABU0B1U9</accession>